<evidence type="ECO:0000256" key="5">
    <source>
        <dbReference type="ARBA" id="ARBA00023180"/>
    </source>
</evidence>
<dbReference type="GO" id="GO:0070008">
    <property type="term" value="F:serine-type exopeptidase activity"/>
    <property type="evidence" value="ECO:0007669"/>
    <property type="project" value="InterPro"/>
</dbReference>
<dbReference type="GO" id="GO:0008239">
    <property type="term" value="F:dipeptidyl-peptidase activity"/>
    <property type="evidence" value="ECO:0007669"/>
    <property type="project" value="TreeGrafter"/>
</dbReference>
<dbReference type="Pfam" id="PF05577">
    <property type="entry name" value="Peptidase_S28"/>
    <property type="match status" value="1"/>
</dbReference>
<comment type="caution">
    <text evidence="7">The sequence shown here is derived from an EMBL/GenBank/DDBJ whole genome shotgun (WGS) entry which is preliminary data.</text>
</comment>
<evidence type="ECO:0000313" key="7">
    <source>
        <dbReference type="EMBL" id="KAJ8414530.1"/>
    </source>
</evidence>
<accession>A0AAD7T505</accession>
<evidence type="ECO:0000256" key="2">
    <source>
        <dbReference type="ARBA" id="ARBA00022670"/>
    </source>
</evidence>
<evidence type="ECO:0008006" key="9">
    <source>
        <dbReference type="Google" id="ProtNLM"/>
    </source>
</evidence>
<evidence type="ECO:0000256" key="1">
    <source>
        <dbReference type="ARBA" id="ARBA00011079"/>
    </source>
</evidence>
<dbReference type="Proteomes" id="UP001221898">
    <property type="component" value="Unassembled WGS sequence"/>
</dbReference>
<dbReference type="Gene3D" id="3.40.50.1820">
    <property type="entry name" value="alpha/beta hydrolase"/>
    <property type="match status" value="1"/>
</dbReference>
<dbReference type="EMBL" id="JAINUG010000012">
    <property type="protein sequence ID" value="KAJ8414530.1"/>
    <property type="molecule type" value="Genomic_DNA"/>
</dbReference>
<feature type="signal peptide" evidence="6">
    <location>
        <begin position="1"/>
        <end position="20"/>
    </location>
</feature>
<evidence type="ECO:0000256" key="3">
    <source>
        <dbReference type="ARBA" id="ARBA00022729"/>
    </source>
</evidence>
<dbReference type="GO" id="GO:0005764">
    <property type="term" value="C:lysosome"/>
    <property type="evidence" value="ECO:0007669"/>
    <property type="project" value="TreeGrafter"/>
</dbReference>
<dbReference type="Gene3D" id="1.20.120.980">
    <property type="entry name" value="Serine carboxypeptidase S28, SKS domain"/>
    <property type="match status" value="1"/>
</dbReference>
<dbReference type="GO" id="GO:0006508">
    <property type="term" value="P:proteolysis"/>
    <property type="evidence" value="ECO:0007669"/>
    <property type="project" value="UniProtKB-KW"/>
</dbReference>
<dbReference type="AlphaFoldDB" id="A0AAD7T505"/>
<keyword evidence="8" id="KW-1185">Reference proteome</keyword>
<dbReference type="GO" id="GO:0005768">
    <property type="term" value="C:endosome"/>
    <property type="evidence" value="ECO:0007669"/>
    <property type="project" value="TreeGrafter"/>
</dbReference>
<proteinExistence type="inferred from homology"/>
<keyword evidence="5" id="KW-0325">Glycoprotein</keyword>
<keyword evidence="3 6" id="KW-0732">Signal</keyword>
<dbReference type="InterPro" id="IPR008758">
    <property type="entry name" value="Peptidase_S28"/>
</dbReference>
<organism evidence="7 8">
    <name type="scientific">Aldrovandia affinis</name>
    <dbReference type="NCBI Taxonomy" id="143900"/>
    <lineage>
        <taxon>Eukaryota</taxon>
        <taxon>Metazoa</taxon>
        <taxon>Chordata</taxon>
        <taxon>Craniata</taxon>
        <taxon>Vertebrata</taxon>
        <taxon>Euteleostomi</taxon>
        <taxon>Actinopterygii</taxon>
        <taxon>Neopterygii</taxon>
        <taxon>Teleostei</taxon>
        <taxon>Notacanthiformes</taxon>
        <taxon>Halosauridae</taxon>
        <taxon>Aldrovandia</taxon>
    </lineage>
</organism>
<gene>
    <name evidence="7" type="ORF">AAFF_G00037320</name>
</gene>
<keyword evidence="4" id="KW-0378">Hydrolase</keyword>
<dbReference type="InterPro" id="IPR042269">
    <property type="entry name" value="Ser_carbopepase_S28_SKS"/>
</dbReference>
<dbReference type="InterPro" id="IPR029058">
    <property type="entry name" value="AB_hydrolase_fold"/>
</dbReference>
<dbReference type="PANTHER" id="PTHR11010">
    <property type="entry name" value="PROTEASE S28 PRO-X CARBOXYPEPTIDASE-RELATED"/>
    <property type="match status" value="1"/>
</dbReference>
<sequence>MNLSPTRCLYLLLLVSFAYSGRVMRKLKEHVHRVHYQRAKQHVLMRAVSGNSHMNDVKEELIHQPLDHFDSQVTETIPQRFFVNEEHWEAPNGPVFLFIGGEAAISMINVLAGHHVDMAEEHGALLLALEHRFYGESINPDGLDTEQLSYLSSQQALADLVAFHHYISQRYDLSHKNTWISFGGSYPGSLSAWLRGQFPHLIYGAVASSAPVKAKLDFSTYNKVVGESLMEESVGGSEKCVDSVWEAFAAVEAALLGGNETEAGKDFFTCEPLDEPEDQTELIQGLADIIMGTVQYNLEGGPLTIAELCTIMTNKSEALEEEEEAYDRLIKLVKIYLTVMEEPCLETSHQKSVLELSNTTVTQAGVGERQWFYQTCSEFGYYQTCEDASCPFSRMLTLQSQTDLCPLLFGVSQSSLPSRIAFTNKYYGGDHPQTHRVLYVNGDIDPWHELSVLHNGTSREDRERAIVIDGTAHCADMSHNQSEDPATLREARREIENHVAKWLKVAAWEHL</sequence>
<evidence type="ECO:0000256" key="4">
    <source>
        <dbReference type="ARBA" id="ARBA00022801"/>
    </source>
</evidence>
<evidence type="ECO:0000256" key="6">
    <source>
        <dbReference type="SAM" id="SignalP"/>
    </source>
</evidence>
<feature type="chain" id="PRO_5041962146" description="Thymus-specific serine protease" evidence="6">
    <location>
        <begin position="21"/>
        <end position="511"/>
    </location>
</feature>
<dbReference type="PANTHER" id="PTHR11010:SF11">
    <property type="entry name" value="THYMUS-SPECIFIC SERINE PROTEASE"/>
    <property type="match status" value="1"/>
</dbReference>
<keyword evidence="2" id="KW-0645">Protease</keyword>
<protein>
    <recommendedName>
        <fullName evidence="9">Thymus-specific serine protease</fullName>
    </recommendedName>
</protein>
<comment type="similarity">
    <text evidence="1">Belongs to the peptidase S28 family.</text>
</comment>
<reference evidence="7" key="1">
    <citation type="journal article" date="2023" name="Science">
        <title>Genome structures resolve the early diversification of teleost fishes.</title>
        <authorList>
            <person name="Parey E."/>
            <person name="Louis A."/>
            <person name="Montfort J."/>
            <person name="Bouchez O."/>
            <person name="Roques C."/>
            <person name="Iampietro C."/>
            <person name="Lluch J."/>
            <person name="Castinel A."/>
            <person name="Donnadieu C."/>
            <person name="Desvignes T."/>
            <person name="Floi Bucao C."/>
            <person name="Jouanno E."/>
            <person name="Wen M."/>
            <person name="Mejri S."/>
            <person name="Dirks R."/>
            <person name="Jansen H."/>
            <person name="Henkel C."/>
            <person name="Chen W.J."/>
            <person name="Zahm M."/>
            <person name="Cabau C."/>
            <person name="Klopp C."/>
            <person name="Thompson A.W."/>
            <person name="Robinson-Rechavi M."/>
            <person name="Braasch I."/>
            <person name="Lecointre G."/>
            <person name="Bobe J."/>
            <person name="Postlethwait J.H."/>
            <person name="Berthelot C."/>
            <person name="Roest Crollius H."/>
            <person name="Guiguen Y."/>
        </authorList>
    </citation>
    <scope>NUCLEOTIDE SEQUENCE</scope>
    <source>
        <strain evidence="7">NC1722</strain>
    </source>
</reference>
<name>A0AAD7T505_9TELE</name>
<dbReference type="SUPFAM" id="SSF53474">
    <property type="entry name" value="alpha/beta-Hydrolases"/>
    <property type="match status" value="1"/>
</dbReference>
<evidence type="ECO:0000313" key="8">
    <source>
        <dbReference type="Proteomes" id="UP001221898"/>
    </source>
</evidence>